<proteinExistence type="predicted"/>
<dbReference type="STRING" id="1121302.SAMN02745163_00736"/>
<gene>
    <name evidence="1" type="ORF">SAMN02745163_00736</name>
</gene>
<keyword evidence="2" id="KW-1185">Reference proteome</keyword>
<organism evidence="1 2">
    <name type="scientific">Clostridium cavendishii DSM 21758</name>
    <dbReference type="NCBI Taxonomy" id="1121302"/>
    <lineage>
        <taxon>Bacteria</taxon>
        <taxon>Bacillati</taxon>
        <taxon>Bacillota</taxon>
        <taxon>Clostridia</taxon>
        <taxon>Eubacteriales</taxon>
        <taxon>Clostridiaceae</taxon>
        <taxon>Clostridium</taxon>
    </lineage>
</organism>
<dbReference type="Proteomes" id="UP000184310">
    <property type="component" value="Unassembled WGS sequence"/>
</dbReference>
<dbReference type="AlphaFoldDB" id="A0A1M6DI76"/>
<evidence type="ECO:0000313" key="2">
    <source>
        <dbReference type="Proteomes" id="UP000184310"/>
    </source>
</evidence>
<reference evidence="1 2" key="1">
    <citation type="submission" date="2016-11" db="EMBL/GenBank/DDBJ databases">
        <authorList>
            <person name="Jaros S."/>
            <person name="Januszkiewicz K."/>
            <person name="Wedrychowicz H."/>
        </authorList>
    </citation>
    <scope>NUCLEOTIDE SEQUENCE [LARGE SCALE GENOMIC DNA]</scope>
    <source>
        <strain evidence="1 2">DSM 21758</strain>
    </source>
</reference>
<accession>A0A1M6DI76</accession>
<protein>
    <submittedName>
        <fullName evidence="1">Uncharacterized protein</fullName>
    </submittedName>
</protein>
<sequence>MKMIIIYNCCELRKNFFIKQRYETFNSTKYNISDLQRISKEERRWSKSQI</sequence>
<dbReference type="RefSeq" id="WP_159433201.1">
    <property type="nucleotide sequence ID" value="NZ_FQZB01000004.1"/>
</dbReference>
<name>A0A1M6DI76_9CLOT</name>
<dbReference type="EMBL" id="FQZB01000004">
    <property type="protein sequence ID" value="SHI72870.1"/>
    <property type="molecule type" value="Genomic_DNA"/>
</dbReference>
<evidence type="ECO:0000313" key="1">
    <source>
        <dbReference type="EMBL" id="SHI72870.1"/>
    </source>
</evidence>